<comment type="caution">
    <text evidence="4">The sequence shown here is derived from an EMBL/GenBank/DDBJ whole genome shotgun (WGS) entry which is preliminary data.</text>
</comment>
<dbReference type="InterPro" id="IPR040495">
    <property type="entry name" value="HU-CCDC81_bac_1"/>
</dbReference>
<name>A0ABP8LQ66_9BACT</name>
<evidence type="ECO:0000256" key="2">
    <source>
        <dbReference type="SAM" id="Phobius"/>
    </source>
</evidence>
<dbReference type="SUPFAM" id="SSF47729">
    <property type="entry name" value="IHF-like DNA-binding proteins"/>
    <property type="match status" value="1"/>
</dbReference>
<dbReference type="RefSeq" id="WP_345026459.1">
    <property type="nucleotide sequence ID" value="NZ_BAABEY010000002.1"/>
</dbReference>
<dbReference type="EMBL" id="BAABEY010000002">
    <property type="protein sequence ID" value="GAA4432661.1"/>
    <property type="molecule type" value="Genomic_DNA"/>
</dbReference>
<sequence>MVEVEKYIKRLLYDHDCVIIPEFGGVITHYLPARFDAASGRYLPSERKVAFNEVLKIDDGLLAKFISENEGLSYPDAQLHISDFVQTAQTLIRKNKIITLAGIGTFRLSEEGRILFQPDLNRNFHADFYGLQPVGAAVLNGGSLPVLREEAETDQLIVRDLYPKKKAGKIAWGNWISAASIACILVYVSAVLSQQPGATSSLSPIETIRTLFSPEKNTSKATEIASMPEAAPKVVRPIEEERPVEEPAEEPETVPAPEVAKAVTAGKFHVIASVYESKSSLDKYGAQMAGTLSSEGFQKVQTLTVRDKYMLSAGSYSTWNEAQRALPRLGKIAKGAWIYRQR</sequence>
<accession>A0ABP8LQ66</accession>
<keyword evidence="1" id="KW-0238">DNA-binding</keyword>
<keyword evidence="2" id="KW-0812">Transmembrane</keyword>
<evidence type="ECO:0000256" key="1">
    <source>
        <dbReference type="ARBA" id="ARBA00023125"/>
    </source>
</evidence>
<gene>
    <name evidence="4" type="ORF">GCM10023091_05110</name>
</gene>
<organism evidence="4 5">
    <name type="scientific">Ravibacter arvi</name>
    <dbReference type="NCBI Taxonomy" id="2051041"/>
    <lineage>
        <taxon>Bacteria</taxon>
        <taxon>Pseudomonadati</taxon>
        <taxon>Bacteroidota</taxon>
        <taxon>Cytophagia</taxon>
        <taxon>Cytophagales</taxon>
        <taxon>Spirosomataceae</taxon>
        <taxon>Ravibacter</taxon>
    </lineage>
</organism>
<dbReference type="Pfam" id="PF18175">
    <property type="entry name" value="HU-CCDC81_bac_2"/>
    <property type="match status" value="1"/>
</dbReference>
<evidence type="ECO:0000259" key="3">
    <source>
        <dbReference type="PROSITE" id="PS51724"/>
    </source>
</evidence>
<proteinExistence type="predicted"/>
<evidence type="ECO:0000313" key="4">
    <source>
        <dbReference type="EMBL" id="GAA4432661.1"/>
    </source>
</evidence>
<dbReference type="Pfam" id="PF18174">
    <property type="entry name" value="HU-CCDC81_bac_1"/>
    <property type="match status" value="1"/>
</dbReference>
<reference evidence="5" key="1">
    <citation type="journal article" date="2019" name="Int. J. Syst. Evol. Microbiol.">
        <title>The Global Catalogue of Microorganisms (GCM) 10K type strain sequencing project: providing services to taxonomists for standard genome sequencing and annotation.</title>
        <authorList>
            <consortium name="The Broad Institute Genomics Platform"/>
            <consortium name="The Broad Institute Genome Sequencing Center for Infectious Disease"/>
            <person name="Wu L."/>
            <person name="Ma J."/>
        </authorList>
    </citation>
    <scope>NUCLEOTIDE SEQUENCE [LARGE SCALE GENOMIC DNA]</scope>
    <source>
        <strain evidence="5">JCM 31920</strain>
    </source>
</reference>
<dbReference type="InterPro" id="IPR007730">
    <property type="entry name" value="SPOR-like_dom"/>
</dbReference>
<protein>
    <submittedName>
        <fullName evidence="4">SPOR domain-containing protein</fullName>
    </submittedName>
</protein>
<keyword evidence="2" id="KW-0472">Membrane</keyword>
<evidence type="ECO:0000313" key="5">
    <source>
        <dbReference type="Proteomes" id="UP001501508"/>
    </source>
</evidence>
<dbReference type="Proteomes" id="UP001501508">
    <property type="component" value="Unassembled WGS sequence"/>
</dbReference>
<dbReference type="PROSITE" id="PS51724">
    <property type="entry name" value="SPOR"/>
    <property type="match status" value="1"/>
</dbReference>
<keyword evidence="2" id="KW-1133">Transmembrane helix</keyword>
<feature type="transmembrane region" description="Helical" evidence="2">
    <location>
        <begin position="172"/>
        <end position="192"/>
    </location>
</feature>
<dbReference type="InterPro" id="IPR010992">
    <property type="entry name" value="IHF-like_DNA-bd_dom_sf"/>
</dbReference>
<dbReference type="InterPro" id="IPR041268">
    <property type="entry name" value="HU-CCDC81_bac_2"/>
</dbReference>
<keyword evidence="5" id="KW-1185">Reference proteome</keyword>
<feature type="domain" description="SPOR" evidence="3">
    <location>
        <begin position="262"/>
        <end position="342"/>
    </location>
</feature>